<evidence type="ECO:0000256" key="5">
    <source>
        <dbReference type="SAM" id="Phobius"/>
    </source>
</evidence>
<evidence type="ECO:0000256" key="4">
    <source>
        <dbReference type="PROSITE-ProRule" id="PRU00221"/>
    </source>
</evidence>
<feature type="repeat" description="WD" evidence="4">
    <location>
        <begin position="685"/>
        <end position="717"/>
    </location>
</feature>
<keyword evidence="1 4" id="KW-0853">WD repeat</keyword>
<dbReference type="GO" id="GO:0032040">
    <property type="term" value="C:small-subunit processome"/>
    <property type="evidence" value="ECO:0007669"/>
    <property type="project" value="TreeGrafter"/>
</dbReference>
<dbReference type="InterPro" id="IPR007148">
    <property type="entry name" value="SSU_processome_Utp12"/>
</dbReference>
<dbReference type="PROSITE" id="PS50082">
    <property type="entry name" value="WD_REPEATS_2"/>
    <property type="match status" value="5"/>
</dbReference>
<proteinExistence type="inferred from homology"/>
<comment type="caution">
    <text evidence="7">The sequence shown here is derived from an EMBL/GenBank/DDBJ whole genome shotgun (WGS) entry which is preliminary data.</text>
</comment>
<dbReference type="Pfam" id="PF00400">
    <property type="entry name" value="WD40"/>
    <property type="match status" value="2"/>
</dbReference>
<dbReference type="SUPFAM" id="SSF50978">
    <property type="entry name" value="WD40 repeat-like"/>
    <property type="match status" value="2"/>
</dbReference>
<feature type="repeat" description="WD" evidence="4">
    <location>
        <begin position="578"/>
        <end position="619"/>
    </location>
</feature>
<sequence length="944" mass="106551">MTIKSFRTVNVKKWIMGLTKQFLKYVLSGVCNIVASPSSSIIYVDADHCCVGACQDRVLFHAKSEVKILAKSPTKNIIAIGCSDGVINVIDCDQEVEEENDEEVLLKVTFSGHRSAVSCLSFSVDGLSLASGGQDGVVIVWDIVNEAGLFRLRGHRAPITKCYFVSTRDVLITRKFSNFSSKDGLVKFWDLKCQHCFYTIADTRSSVWSFVCLKNDSELIVGSSENELLIYSLEWFLGPPQSFEASNEKREKASNDNNSFDQIEYNPYMKCQKLGSIFRHTKGRITNLEIDQNEKILICSGTGGYVDVFKVLSASESTLQIEKEKSRSKRQSASVEQMADISARYEFVGQLKASAKVKYLNCTQQYHKKLRILILLNDNRFEEWILYIKESGKLQCKKRERSFVEGHRKDIRVLKFSSDSQFFLSGAGDSLKLWSTEQMDCVSTVAVQNVLCATFIVGDQHCVIGTDEGTLLLLHIASGKQLQIIEAHEGEVRAIKLTTDELNFATCSTDRTVKFWCLQMVDNSDTINFCLEHTRTLQLDESALSLSLSKNKKFLAVALLDNTIKIFFLDTFKFFLSLYGHSLSVICTDISDDSSLLISGSADKSIKIWGMDFGDCHKSLFAHDEWYSNQFLIYFIIIIIIFCFHLFYSVTCVQFIPKTHLFFSAGKDGKIKQWCADKFLKICTLDSHLSEIWAMDLSSSGSFLISGSYDFSIRIWEKTREICVLQEEEELERELDEVKALENLDDVVPGEVRGESALAAKRTISTVQSADSIIEALEACREVALKRERGDKTPHPLLQASGTSEVERYLIDVIGRVSSSDLEKSLIMLPFSYAVDMLQVISLAVENGYEVETAIRCGMFIVRVHQYQLIGCDEAIACLERFGKLCSEKLNATRDEIGTNLAALKLLEKEFQERNAVSVFSEAREKYEQQERKKKKKKQLKSAA</sequence>
<dbReference type="Proteomes" id="UP000054815">
    <property type="component" value="Unassembled WGS sequence"/>
</dbReference>
<dbReference type="SMART" id="SM00320">
    <property type="entry name" value="WD40"/>
    <property type="match status" value="11"/>
</dbReference>
<name>A0A0V0YMD4_TRIPS</name>
<dbReference type="Pfam" id="PF25173">
    <property type="entry name" value="Beta-prop_WDR3_1st"/>
    <property type="match status" value="1"/>
</dbReference>
<feature type="repeat" description="WD" evidence="4">
    <location>
        <begin position="404"/>
        <end position="444"/>
    </location>
</feature>
<keyword evidence="2" id="KW-0677">Repeat</keyword>
<keyword evidence="5" id="KW-0472">Membrane</keyword>
<evidence type="ECO:0000259" key="6">
    <source>
        <dbReference type="Pfam" id="PF04003"/>
    </source>
</evidence>
<accession>A0A0V0YMD4</accession>
<feature type="domain" description="Small-subunit processome Utp12" evidence="6">
    <location>
        <begin position="807"/>
        <end position="908"/>
    </location>
</feature>
<dbReference type="InterPro" id="IPR020472">
    <property type="entry name" value="WD40_PAC1"/>
</dbReference>
<dbReference type="GO" id="GO:0030490">
    <property type="term" value="P:maturation of SSU-rRNA"/>
    <property type="evidence" value="ECO:0007669"/>
    <property type="project" value="TreeGrafter"/>
</dbReference>
<evidence type="ECO:0000313" key="7">
    <source>
        <dbReference type="EMBL" id="KRY01529.1"/>
    </source>
</evidence>
<dbReference type="InterPro" id="IPR036322">
    <property type="entry name" value="WD40_repeat_dom_sf"/>
</dbReference>
<dbReference type="PROSITE" id="PS00678">
    <property type="entry name" value="WD_REPEATS_1"/>
    <property type="match status" value="1"/>
</dbReference>
<gene>
    <name evidence="7" type="primary">WDR3</name>
    <name evidence="7" type="ORF">T4E_333</name>
</gene>
<dbReference type="PANTHER" id="PTHR19853:SF0">
    <property type="entry name" value="WD REPEAT-CONTAINING PROTEIN 3"/>
    <property type="match status" value="1"/>
</dbReference>
<reference evidence="7 8" key="1">
    <citation type="submission" date="2015-01" db="EMBL/GenBank/DDBJ databases">
        <title>Evolution of Trichinella species and genotypes.</title>
        <authorList>
            <person name="Korhonen P.K."/>
            <person name="Edoardo P."/>
            <person name="Giuseppe L.R."/>
            <person name="Gasser R.B."/>
        </authorList>
    </citation>
    <scope>NUCLEOTIDE SEQUENCE [LARGE SCALE GENOMIC DNA]</scope>
    <source>
        <strain evidence="7">ISS141</strain>
    </source>
</reference>
<dbReference type="Pfam" id="PF04003">
    <property type="entry name" value="Utp12"/>
    <property type="match status" value="1"/>
</dbReference>
<feature type="transmembrane region" description="Helical" evidence="5">
    <location>
        <begin position="631"/>
        <end position="656"/>
    </location>
</feature>
<dbReference type="InterPro" id="IPR019775">
    <property type="entry name" value="WD40_repeat_CS"/>
</dbReference>
<evidence type="ECO:0000313" key="8">
    <source>
        <dbReference type="Proteomes" id="UP000054815"/>
    </source>
</evidence>
<feature type="repeat" description="WD" evidence="4">
    <location>
        <begin position="485"/>
        <end position="516"/>
    </location>
</feature>
<keyword evidence="5" id="KW-1133">Transmembrane helix</keyword>
<dbReference type="InterPro" id="IPR001680">
    <property type="entry name" value="WD40_rpt"/>
</dbReference>
<dbReference type="PRINTS" id="PR00320">
    <property type="entry name" value="GPROTEINBRPT"/>
</dbReference>
<evidence type="ECO:0000256" key="3">
    <source>
        <dbReference type="ARBA" id="ARBA00038229"/>
    </source>
</evidence>
<keyword evidence="5" id="KW-0812">Transmembrane</keyword>
<protein>
    <submittedName>
        <fullName evidence="7">WD repeat-containing protein 3</fullName>
    </submittedName>
</protein>
<dbReference type="InterPro" id="IPR015943">
    <property type="entry name" value="WD40/YVTN_repeat-like_dom_sf"/>
</dbReference>
<dbReference type="GO" id="GO:0030515">
    <property type="term" value="F:snoRNA binding"/>
    <property type="evidence" value="ECO:0007669"/>
    <property type="project" value="TreeGrafter"/>
</dbReference>
<dbReference type="AlphaFoldDB" id="A0A0V0YMD4"/>
<feature type="repeat" description="WD" evidence="4">
    <location>
        <begin position="110"/>
        <end position="143"/>
    </location>
</feature>
<dbReference type="FunFam" id="2.130.10.10:FF:000157">
    <property type="entry name" value="WD repeat domain 3"/>
    <property type="match status" value="1"/>
</dbReference>
<organism evidence="7 8">
    <name type="scientific">Trichinella pseudospiralis</name>
    <name type="common">Parasitic roundworm</name>
    <dbReference type="NCBI Taxonomy" id="6337"/>
    <lineage>
        <taxon>Eukaryota</taxon>
        <taxon>Metazoa</taxon>
        <taxon>Ecdysozoa</taxon>
        <taxon>Nematoda</taxon>
        <taxon>Enoplea</taxon>
        <taxon>Dorylaimia</taxon>
        <taxon>Trichinellida</taxon>
        <taxon>Trichinellidae</taxon>
        <taxon>Trichinella</taxon>
    </lineage>
</organism>
<dbReference type="EMBL" id="JYDU01000002">
    <property type="protein sequence ID" value="KRY01529.1"/>
    <property type="molecule type" value="Genomic_DNA"/>
</dbReference>
<dbReference type="InterPro" id="IPR051570">
    <property type="entry name" value="TBC1_cilium_biogenesis"/>
</dbReference>
<dbReference type="Gene3D" id="2.130.10.10">
    <property type="entry name" value="YVTN repeat-like/Quinoprotein amine dehydrogenase"/>
    <property type="match status" value="4"/>
</dbReference>
<dbReference type="Pfam" id="PF25172">
    <property type="entry name" value="Beta-prop_WDR3_2nd"/>
    <property type="match status" value="1"/>
</dbReference>
<dbReference type="PROSITE" id="PS50294">
    <property type="entry name" value="WD_REPEATS_REGION"/>
    <property type="match status" value="4"/>
</dbReference>
<comment type="similarity">
    <text evidence="3">Belongs to the WD repeat WDR3/UTP12 family.</text>
</comment>
<dbReference type="GO" id="GO:0034388">
    <property type="term" value="C:Pwp2p-containing subcomplex of 90S preribosome"/>
    <property type="evidence" value="ECO:0007669"/>
    <property type="project" value="TreeGrafter"/>
</dbReference>
<dbReference type="CDD" id="cd00200">
    <property type="entry name" value="WD40"/>
    <property type="match status" value="1"/>
</dbReference>
<dbReference type="STRING" id="6337.A0A0V0YMD4"/>
<evidence type="ECO:0000256" key="1">
    <source>
        <dbReference type="ARBA" id="ARBA00022574"/>
    </source>
</evidence>
<evidence type="ECO:0000256" key="2">
    <source>
        <dbReference type="ARBA" id="ARBA00022737"/>
    </source>
</evidence>
<dbReference type="PANTHER" id="PTHR19853">
    <property type="entry name" value="WD REPEAT CONTAINING PROTEIN 3 WDR3"/>
    <property type="match status" value="1"/>
</dbReference>